<evidence type="ECO:0000256" key="3">
    <source>
        <dbReference type="ARBA" id="ARBA00022989"/>
    </source>
</evidence>
<dbReference type="Pfam" id="PF13564">
    <property type="entry name" value="DoxX_2"/>
    <property type="match status" value="1"/>
</dbReference>
<evidence type="ECO:0000313" key="5">
    <source>
        <dbReference type="EMBL" id="QHW12408.1"/>
    </source>
</evidence>
<reference evidence="5" key="1">
    <citation type="journal article" date="2020" name="Antimicrob. Agents Chemother.">
        <title>The novel macrolide resistance genes mef(D), msr(F) and msr(H) are present on resistance islands in Macrococcus canis, Macrococcus caseolyticus and Staphylococcus aureus.</title>
        <authorList>
            <person name="Schwendener S."/>
            <person name="Dona V."/>
            <person name="Perreten V."/>
        </authorList>
    </citation>
    <scope>NUCLEOTIDE SEQUENCE</scope>
    <source>
        <strain evidence="5">SD607</strain>
    </source>
</reference>
<name>A0A6G5ZYD5_9STAP</name>
<gene>
    <name evidence="5" type="ORF">SD607_00056</name>
</gene>
<dbReference type="EMBL" id="MN728682">
    <property type="protein sequence ID" value="QHW12408.1"/>
    <property type="molecule type" value="Genomic_DNA"/>
</dbReference>
<keyword evidence="3" id="KW-1133">Transmembrane helix</keyword>
<proteinExistence type="predicted"/>
<keyword evidence="2" id="KW-0812">Transmembrane</keyword>
<evidence type="ECO:0000256" key="4">
    <source>
        <dbReference type="ARBA" id="ARBA00023136"/>
    </source>
</evidence>
<sequence length="150" mass="16449">MIIQTECGPLFKDDVSNDELKAIKIVKTIEGDVIMLNYLNNLYIAKQMFEAGKGKLQEDENLVQMFEEFGYSKEFMKLIGGVETTGAALLALSLFNKKFNQAGALLVGGVMVGAIYSHLKAGQGYEATKNARNILALNTTSFLASLKDDK</sequence>
<evidence type="ECO:0000256" key="1">
    <source>
        <dbReference type="ARBA" id="ARBA00004141"/>
    </source>
</evidence>
<protein>
    <submittedName>
        <fullName evidence="5">DoxX-like family protein</fullName>
    </submittedName>
</protein>
<accession>A0A6G5ZYD5</accession>
<comment type="subcellular location">
    <subcellularLocation>
        <location evidence="1">Membrane</location>
        <topology evidence="1">Multi-pass membrane protein</topology>
    </subcellularLocation>
</comment>
<dbReference type="GO" id="GO:0016020">
    <property type="term" value="C:membrane"/>
    <property type="evidence" value="ECO:0007669"/>
    <property type="project" value="UniProtKB-SubCell"/>
</dbReference>
<evidence type="ECO:0000256" key="2">
    <source>
        <dbReference type="ARBA" id="ARBA00022692"/>
    </source>
</evidence>
<dbReference type="InterPro" id="IPR032808">
    <property type="entry name" value="DoxX"/>
</dbReference>
<keyword evidence="4" id="KW-0472">Membrane</keyword>
<organism evidence="5">
    <name type="scientific">Macrococcoides canis</name>
    <dbReference type="NCBI Taxonomy" id="1855823"/>
    <lineage>
        <taxon>Bacteria</taxon>
        <taxon>Bacillati</taxon>
        <taxon>Bacillota</taxon>
        <taxon>Bacilli</taxon>
        <taxon>Bacillales</taxon>
        <taxon>Staphylococcaceae</taxon>
        <taxon>Macrococcoides</taxon>
    </lineage>
</organism>
<dbReference type="AlphaFoldDB" id="A0A6G5ZYD5"/>